<feature type="domain" description="Bacteriophage Mu Gp45 N-terminal" evidence="2">
    <location>
        <begin position="17"/>
        <end position="84"/>
    </location>
</feature>
<dbReference type="Pfam" id="PF18946">
    <property type="entry name" value="Apex"/>
    <property type="match status" value="1"/>
</dbReference>
<name>G6XKW3_9PROT</name>
<dbReference type="eggNOG" id="COG4384">
    <property type="taxonomic scope" value="Bacteria"/>
</dbReference>
<keyword evidence="4" id="KW-1185">Reference proteome</keyword>
<dbReference type="Proteomes" id="UP000004949">
    <property type="component" value="Unassembled WGS sequence"/>
</dbReference>
<dbReference type="EMBL" id="AGQV01000008">
    <property type="protein sequence ID" value="EHH67558.1"/>
    <property type="molecule type" value="Genomic_DNA"/>
</dbReference>
<dbReference type="OrthoDB" id="8449472at2"/>
<dbReference type="InterPro" id="IPR053861">
    <property type="entry name" value="Phage_Mu_Gp45_N"/>
</dbReference>
<dbReference type="InterPro" id="IPR044033">
    <property type="entry name" value="GpV-like_apex"/>
</dbReference>
<accession>G6XKW3</accession>
<evidence type="ECO:0000313" key="3">
    <source>
        <dbReference type="EMBL" id="EHH67558.1"/>
    </source>
</evidence>
<comment type="caution">
    <text evidence="3">The sequence shown here is derived from an EMBL/GenBank/DDBJ whole genome shotgun (WGS) entry which is preliminary data.</text>
</comment>
<reference evidence="3 4" key="1">
    <citation type="submission" date="2011-10" db="EMBL/GenBank/DDBJ databases">
        <title>Genome sequence of Gluconobacter morbifer G707, isolated from Drosophila gut.</title>
        <authorList>
            <person name="Lee W.-J."/>
            <person name="Kim E.-K."/>
        </authorList>
    </citation>
    <scope>NUCLEOTIDE SEQUENCE [LARGE SCALE GENOMIC DNA]</scope>
    <source>
        <strain evidence="3 4">G707</strain>
    </source>
</reference>
<evidence type="ECO:0000256" key="1">
    <source>
        <dbReference type="SAM" id="MobiDB-lite"/>
    </source>
</evidence>
<dbReference type="PATRIC" id="fig|1088869.3.peg.2123"/>
<feature type="region of interest" description="Disordered" evidence="1">
    <location>
        <begin position="164"/>
        <end position="184"/>
    </location>
</feature>
<dbReference type="AlphaFoldDB" id="G6XKW3"/>
<dbReference type="NCBIfam" id="TIGR01644">
    <property type="entry name" value="phage_P2_V"/>
    <property type="match status" value="1"/>
</dbReference>
<sequence>MNDFAELHYSLRSQTLRGVVQEVNDTGPVQTVTVQVHYGQTRSRVLVHQPFGFSSSPPLDGAVTHVVQNGADPSDLFALPPANPSAARMSGLQEGESILYDAAGQKLYLQDGKIVRIDALEEMRVSVGGQPVLDVDANGVTITGALTVSKGITAGEDVTAEGISLTGHTHSGVETGSGDTGKPQ</sequence>
<dbReference type="STRING" id="1088869.GMO_21290"/>
<proteinExistence type="predicted"/>
<dbReference type="InterPro" id="IPR013046">
    <property type="entry name" value="GpV/Gp45"/>
</dbReference>
<organism evidence="3 4">
    <name type="scientific">Gluconobacter morbifer G707</name>
    <dbReference type="NCBI Taxonomy" id="1088869"/>
    <lineage>
        <taxon>Bacteria</taxon>
        <taxon>Pseudomonadati</taxon>
        <taxon>Pseudomonadota</taxon>
        <taxon>Alphaproteobacteria</taxon>
        <taxon>Acetobacterales</taxon>
        <taxon>Acetobacteraceae</taxon>
        <taxon>Gluconobacter</taxon>
    </lineage>
</organism>
<evidence type="ECO:0000259" key="2">
    <source>
        <dbReference type="Pfam" id="PF06890"/>
    </source>
</evidence>
<protein>
    <recommendedName>
        <fullName evidence="2">Bacteriophage Mu Gp45 N-terminal domain-containing protein</fullName>
    </recommendedName>
</protein>
<gene>
    <name evidence="3" type="ORF">GMO_21290</name>
</gene>
<evidence type="ECO:0000313" key="4">
    <source>
        <dbReference type="Proteomes" id="UP000004949"/>
    </source>
</evidence>
<dbReference type="RefSeq" id="WP_008852276.1">
    <property type="nucleotide sequence ID" value="NZ_AGQV01000008.1"/>
</dbReference>
<dbReference type="Pfam" id="PF06890">
    <property type="entry name" value="Phage_Mu_Gp45"/>
    <property type="match status" value="1"/>
</dbReference>